<dbReference type="AlphaFoldDB" id="A0A7S4LLG1"/>
<name>A0A7S4LLG1_9EUGL</name>
<evidence type="ECO:0008006" key="4">
    <source>
        <dbReference type="Google" id="ProtNLM"/>
    </source>
</evidence>
<accession>A0A7S4LLG1</accession>
<evidence type="ECO:0000313" key="3">
    <source>
        <dbReference type="EMBL" id="CAE0837628.1"/>
    </source>
</evidence>
<reference evidence="3" key="1">
    <citation type="submission" date="2021-01" db="EMBL/GenBank/DDBJ databases">
        <authorList>
            <person name="Corre E."/>
            <person name="Pelletier E."/>
            <person name="Niang G."/>
            <person name="Scheremetjew M."/>
            <person name="Finn R."/>
            <person name="Kale V."/>
            <person name="Holt S."/>
            <person name="Cochrane G."/>
            <person name="Meng A."/>
            <person name="Brown T."/>
            <person name="Cohen L."/>
        </authorList>
    </citation>
    <scope>NUCLEOTIDE SEQUENCE</scope>
    <source>
        <strain evidence="3">CCMP1594</strain>
    </source>
</reference>
<sequence>MTTNSYHYDTSRFPSATPQLTPSRGNANLQQSHGLASDPVQGAVHQKNCLLEELTRRHEDVLHVLEQKIRTTSGACHPPPSPREMKLRDENLRLKETNKRLCEELERLHKAHEQLDIQYQIQKLEVQKLTVQYDLELQNRGATQQSPSEEVVILQRQVFELQRELRDALKTLGRYEGADASFQDASIAHRLDHLSMQMETSVGSSII</sequence>
<protein>
    <recommendedName>
        <fullName evidence="4">Centrosomal protein of 162 kDa</fullName>
    </recommendedName>
</protein>
<feature type="region of interest" description="Disordered" evidence="2">
    <location>
        <begin position="1"/>
        <end position="41"/>
    </location>
</feature>
<evidence type="ECO:0000256" key="1">
    <source>
        <dbReference type="SAM" id="Coils"/>
    </source>
</evidence>
<keyword evidence="1" id="KW-0175">Coiled coil</keyword>
<gene>
    <name evidence="3" type="ORF">EGYM00163_LOCUS49000</name>
</gene>
<feature type="compositionally biased region" description="Polar residues" evidence="2">
    <location>
        <begin position="1"/>
        <end position="34"/>
    </location>
</feature>
<feature type="coiled-coil region" evidence="1">
    <location>
        <begin position="84"/>
        <end position="118"/>
    </location>
</feature>
<proteinExistence type="predicted"/>
<evidence type="ECO:0000256" key="2">
    <source>
        <dbReference type="SAM" id="MobiDB-lite"/>
    </source>
</evidence>
<organism evidence="3">
    <name type="scientific">Eutreptiella gymnastica</name>
    <dbReference type="NCBI Taxonomy" id="73025"/>
    <lineage>
        <taxon>Eukaryota</taxon>
        <taxon>Discoba</taxon>
        <taxon>Euglenozoa</taxon>
        <taxon>Euglenida</taxon>
        <taxon>Spirocuta</taxon>
        <taxon>Euglenophyceae</taxon>
        <taxon>Eutreptiales</taxon>
        <taxon>Eutreptiaceae</taxon>
        <taxon>Eutreptiella</taxon>
    </lineage>
</organism>
<dbReference type="EMBL" id="HBJA01142221">
    <property type="protein sequence ID" value="CAE0837628.1"/>
    <property type="molecule type" value="Transcribed_RNA"/>
</dbReference>